<evidence type="ECO:0000313" key="2">
    <source>
        <dbReference type="Proteomes" id="UP000198263"/>
    </source>
</evidence>
<sequence>MKKLSKSEPESANLFVTVPLPRGLSPALAASLQSGVEQAICAIGLDLSASLLSRADDLAKLITRLTQPDAGLIEERVLRRKTMQAVFEQGEWLTSEDINRLQASPPRNKSRPASDWKRRGHIFAVSYDGTNYFARYQFDDGYRPLPIIKDILQEIGEVADAWETAAWFHYPSGWIADLVDGTKPIAPKDALKRRDEVLTAARRMRGTYEA</sequence>
<gene>
    <name evidence="1" type="ORF">AWB72_05417</name>
</gene>
<reference evidence="1 2" key="1">
    <citation type="submission" date="2016-01" db="EMBL/GenBank/DDBJ databases">
        <authorList>
            <person name="Peeters C."/>
        </authorList>
    </citation>
    <scope>NUCLEOTIDE SEQUENCE [LARGE SCALE GENOMIC DNA]</scope>
    <source>
        <strain evidence="1">LMG 29315</strain>
    </source>
</reference>
<evidence type="ECO:0000313" key="1">
    <source>
        <dbReference type="EMBL" id="SAL51243.1"/>
    </source>
</evidence>
<organism evidence="1 2">
    <name type="scientific">Caballeronia concitans</name>
    <dbReference type="NCBI Taxonomy" id="1777133"/>
    <lineage>
        <taxon>Bacteria</taxon>
        <taxon>Pseudomonadati</taxon>
        <taxon>Pseudomonadota</taxon>
        <taxon>Betaproteobacteria</taxon>
        <taxon>Burkholderiales</taxon>
        <taxon>Burkholderiaceae</taxon>
        <taxon>Caballeronia</taxon>
    </lineage>
</organism>
<dbReference type="OrthoDB" id="111944at2"/>
<dbReference type="Proteomes" id="UP000198263">
    <property type="component" value="Unassembled WGS sequence"/>
</dbReference>
<dbReference type="EMBL" id="FCNV02000021">
    <property type="protein sequence ID" value="SAL51243.1"/>
    <property type="molecule type" value="Genomic_DNA"/>
</dbReference>
<accession>A0A658R4Z4</accession>
<comment type="caution">
    <text evidence="1">The sequence shown here is derived from an EMBL/GenBank/DDBJ whole genome shotgun (WGS) entry which is preliminary data.</text>
</comment>
<dbReference type="RefSeq" id="WP_143754691.1">
    <property type="nucleotide sequence ID" value="NZ_FCNV02000021.1"/>
</dbReference>
<name>A0A658R4Z4_9BURK</name>
<dbReference type="AlphaFoldDB" id="A0A658R4Z4"/>
<keyword evidence="2" id="KW-1185">Reference proteome</keyword>
<protein>
    <submittedName>
        <fullName evidence="1">Uncharacterized protein</fullName>
    </submittedName>
</protein>
<proteinExistence type="predicted"/>